<proteinExistence type="predicted"/>
<reference evidence="2" key="1">
    <citation type="journal article" date="2020" name="Stud. Mycol.">
        <title>101 Dothideomycetes genomes: a test case for predicting lifestyles and emergence of pathogens.</title>
        <authorList>
            <person name="Haridas S."/>
            <person name="Albert R."/>
            <person name="Binder M."/>
            <person name="Bloem J."/>
            <person name="Labutti K."/>
            <person name="Salamov A."/>
            <person name="Andreopoulos B."/>
            <person name="Baker S."/>
            <person name="Barry K."/>
            <person name="Bills G."/>
            <person name="Bluhm B."/>
            <person name="Cannon C."/>
            <person name="Castanera R."/>
            <person name="Culley D."/>
            <person name="Daum C."/>
            <person name="Ezra D."/>
            <person name="Gonzalez J."/>
            <person name="Henrissat B."/>
            <person name="Kuo A."/>
            <person name="Liang C."/>
            <person name="Lipzen A."/>
            <person name="Lutzoni F."/>
            <person name="Magnuson J."/>
            <person name="Mondo S."/>
            <person name="Nolan M."/>
            <person name="Ohm R."/>
            <person name="Pangilinan J."/>
            <person name="Park H.-J."/>
            <person name="Ramirez L."/>
            <person name="Alfaro M."/>
            <person name="Sun H."/>
            <person name="Tritt A."/>
            <person name="Yoshinaga Y."/>
            <person name="Zwiers L.-H."/>
            <person name="Turgeon B."/>
            <person name="Goodwin S."/>
            <person name="Spatafora J."/>
            <person name="Crous P."/>
            <person name="Grigoriev I."/>
        </authorList>
    </citation>
    <scope>NUCLEOTIDE SEQUENCE</scope>
    <source>
        <strain evidence="2">ATCC 16933</strain>
    </source>
</reference>
<dbReference type="EMBL" id="MU001688">
    <property type="protein sequence ID" value="KAF2455103.1"/>
    <property type="molecule type" value="Genomic_DNA"/>
</dbReference>
<evidence type="ECO:0000256" key="1">
    <source>
        <dbReference type="SAM" id="MobiDB-lite"/>
    </source>
</evidence>
<name>A0A6A6NV17_9PEZI</name>
<evidence type="ECO:0000313" key="3">
    <source>
        <dbReference type="Proteomes" id="UP000799766"/>
    </source>
</evidence>
<accession>A0A6A6NV17</accession>
<feature type="region of interest" description="Disordered" evidence="1">
    <location>
        <begin position="28"/>
        <end position="49"/>
    </location>
</feature>
<dbReference type="Proteomes" id="UP000799766">
    <property type="component" value="Unassembled WGS sequence"/>
</dbReference>
<evidence type="ECO:0000313" key="2">
    <source>
        <dbReference type="EMBL" id="KAF2455103.1"/>
    </source>
</evidence>
<organism evidence="2 3">
    <name type="scientific">Lineolata rhizophorae</name>
    <dbReference type="NCBI Taxonomy" id="578093"/>
    <lineage>
        <taxon>Eukaryota</taxon>
        <taxon>Fungi</taxon>
        <taxon>Dikarya</taxon>
        <taxon>Ascomycota</taxon>
        <taxon>Pezizomycotina</taxon>
        <taxon>Dothideomycetes</taxon>
        <taxon>Dothideomycetes incertae sedis</taxon>
        <taxon>Lineolatales</taxon>
        <taxon>Lineolataceae</taxon>
        <taxon>Lineolata</taxon>
    </lineage>
</organism>
<protein>
    <submittedName>
        <fullName evidence="2">Uncharacterized protein</fullName>
    </submittedName>
</protein>
<sequence length="269" mass="30996">MISPKMLMLVREFPFKIWAGGRRNLTVNHPASNSDESSERAGPIAANTGPDPSEGLIAEAHNEANYGGGIRVDEDVQHIERGPYISPYPPVSPQGSNDMQRQEEELRQDMQEMQNFDRPTFNSAFGAIRSVRVNFPEEENFEYRTWTAHIDIRLIRDFGPNDWRIFWMLLSIIIGGRREQQSRPVGIDRRYSDQELLFFHSFGTHLMLSRRTSHPVIRLGALVVGLDNPDYLSSFLDFRVIRPRLDIRGIVYVGCGCHCREYTWDLYHG</sequence>
<gene>
    <name evidence="2" type="ORF">BDY21DRAFT_351226</name>
</gene>
<dbReference type="AlphaFoldDB" id="A0A6A6NV17"/>
<keyword evidence="3" id="KW-1185">Reference proteome</keyword>